<dbReference type="Proteomes" id="UP001054945">
    <property type="component" value="Unassembled WGS sequence"/>
</dbReference>
<accession>A0AAV4Y107</accession>
<comment type="caution">
    <text evidence="2">The sequence shown here is derived from an EMBL/GenBank/DDBJ whole genome shotgun (WGS) entry which is preliminary data.</text>
</comment>
<keyword evidence="3" id="KW-1185">Reference proteome</keyword>
<proteinExistence type="predicted"/>
<evidence type="ECO:0000313" key="2">
    <source>
        <dbReference type="EMBL" id="GIZ00131.1"/>
    </source>
</evidence>
<dbReference type="AlphaFoldDB" id="A0AAV4Y107"/>
<keyword evidence="1" id="KW-0732">Signal</keyword>
<gene>
    <name evidence="2" type="ORF">CEXT_439791</name>
</gene>
<reference evidence="2 3" key="1">
    <citation type="submission" date="2021-06" db="EMBL/GenBank/DDBJ databases">
        <title>Caerostris extrusa draft genome.</title>
        <authorList>
            <person name="Kono N."/>
            <person name="Arakawa K."/>
        </authorList>
    </citation>
    <scope>NUCLEOTIDE SEQUENCE [LARGE SCALE GENOMIC DNA]</scope>
</reference>
<organism evidence="2 3">
    <name type="scientific">Caerostris extrusa</name>
    <name type="common">Bark spider</name>
    <name type="synonym">Caerostris bankana</name>
    <dbReference type="NCBI Taxonomy" id="172846"/>
    <lineage>
        <taxon>Eukaryota</taxon>
        <taxon>Metazoa</taxon>
        <taxon>Ecdysozoa</taxon>
        <taxon>Arthropoda</taxon>
        <taxon>Chelicerata</taxon>
        <taxon>Arachnida</taxon>
        <taxon>Araneae</taxon>
        <taxon>Araneomorphae</taxon>
        <taxon>Entelegynae</taxon>
        <taxon>Araneoidea</taxon>
        <taxon>Araneidae</taxon>
        <taxon>Caerostris</taxon>
    </lineage>
</organism>
<dbReference type="EMBL" id="BPLR01018508">
    <property type="protein sequence ID" value="GIZ00131.1"/>
    <property type="molecule type" value="Genomic_DNA"/>
</dbReference>
<evidence type="ECO:0000256" key="1">
    <source>
        <dbReference type="SAM" id="SignalP"/>
    </source>
</evidence>
<feature type="signal peptide" evidence="1">
    <location>
        <begin position="1"/>
        <end position="21"/>
    </location>
</feature>
<sequence length="173" mass="19346">MNLIKSLKLLIRGFTSGTVSAAVSSRPSGALLDVCLRLGLLIRQGSEKYGYGFVQFVNLSELNLEDGVSTFQYSFSPLVKRNVGFHHSGERRNGTSLELKSRCFRLSPGSMYRIEMYKAGDEFAGREDLVLLPVPHTFTGSSGPGFHYGIACVSLCWCLRSERSFMFFPRLYH</sequence>
<feature type="chain" id="PRO_5043405596" evidence="1">
    <location>
        <begin position="22"/>
        <end position="173"/>
    </location>
</feature>
<protein>
    <submittedName>
        <fullName evidence="2">Uncharacterized protein</fullName>
    </submittedName>
</protein>
<name>A0AAV4Y107_CAEEX</name>
<evidence type="ECO:0000313" key="3">
    <source>
        <dbReference type="Proteomes" id="UP001054945"/>
    </source>
</evidence>